<name>A2F2A8_TRIV3</name>
<dbReference type="SMR" id="A2F2A8"/>
<evidence type="ECO:0000313" key="1">
    <source>
        <dbReference type="EMBL" id="EAY00987.1"/>
    </source>
</evidence>
<dbReference type="RefSeq" id="XP_001330058.1">
    <property type="nucleotide sequence ID" value="XM_001330023.1"/>
</dbReference>
<reference evidence="1" key="2">
    <citation type="journal article" date="2007" name="Science">
        <title>Draft genome sequence of the sexually transmitted pathogen Trichomonas vaginalis.</title>
        <authorList>
            <person name="Carlton J.M."/>
            <person name="Hirt R.P."/>
            <person name="Silva J.C."/>
            <person name="Delcher A.L."/>
            <person name="Schatz M."/>
            <person name="Zhao Q."/>
            <person name="Wortman J.R."/>
            <person name="Bidwell S.L."/>
            <person name="Alsmark U.C.M."/>
            <person name="Besteiro S."/>
            <person name="Sicheritz-Ponten T."/>
            <person name="Noel C.J."/>
            <person name="Dacks J.B."/>
            <person name="Foster P.G."/>
            <person name="Simillion C."/>
            <person name="Van de Peer Y."/>
            <person name="Miranda-Saavedra D."/>
            <person name="Barton G.J."/>
            <person name="Westrop G.D."/>
            <person name="Mueller S."/>
            <person name="Dessi D."/>
            <person name="Fiori P.L."/>
            <person name="Ren Q."/>
            <person name="Paulsen I."/>
            <person name="Zhang H."/>
            <person name="Bastida-Corcuera F.D."/>
            <person name="Simoes-Barbosa A."/>
            <person name="Brown M.T."/>
            <person name="Hayes R.D."/>
            <person name="Mukherjee M."/>
            <person name="Okumura C.Y."/>
            <person name="Schneider R."/>
            <person name="Smith A.J."/>
            <person name="Vanacova S."/>
            <person name="Villalvazo M."/>
            <person name="Haas B.J."/>
            <person name="Pertea M."/>
            <person name="Feldblyum T.V."/>
            <person name="Utterback T.R."/>
            <person name="Shu C.L."/>
            <person name="Osoegawa K."/>
            <person name="de Jong P.J."/>
            <person name="Hrdy I."/>
            <person name="Horvathova L."/>
            <person name="Zubacova Z."/>
            <person name="Dolezal P."/>
            <person name="Malik S.B."/>
            <person name="Logsdon J.M. Jr."/>
            <person name="Henze K."/>
            <person name="Gupta A."/>
            <person name="Wang C.C."/>
            <person name="Dunne R.L."/>
            <person name="Upcroft J.A."/>
            <person name="Upcroft P."/>
            <person name="White O."/>
            <person name="Salzberg S.L."/>
            <person name="Tang P."/>
            <person name="Chiu C.-H."/>
            <person name="Lee Y.-S."/>
            <person name="Embley T.M."/>
            <person name="Coombs G.H."/>
            <person name="Mottram J.C."/>
            <person name="Tachezy J."/>
            <person name="Fraser-Liggett C.M."/>
            <person name="Johnson P.J."/>
        </authorList>
    </citation>
    <scope>NUCLEOTIDE SEQUENCE [LARGE SCALE GENOMIC DNA]</scope>
    <source>
        <strain evidence="1">G3</strain>
    </source>
</reference>
<proteinExistence type="predicted"/>
<dbReference type="InterPro" id="IPR032675">
    <property type="entry name" value="LRR_dom_sf"/>
</dbReference>
<accession>A2F2A8</accession>
<dbReference type="KEGG" id="tva:4758810"/>
<dbReference type="EMBL" id="DS113583">
    <property type="protein sequence ID" value="EAY00987.1"/>
    <property type="molecule type" value="Genomic_DNA"/>
</dbReference>
<dbReference type="Gene3D" id="3.80.10.10">
    <property type="entry name" value="Ribonuclease Inhibitor"/>
    <property type="match status" value="2"/>
</dbReference>
<organism evidence="1 2">
    <name type="scientific">Trichomonas vaginalis (strain ATCC PRA-98 / G3)</name>
    <dbReference type="NCBI Taxonomy" id="412133"/>
    <lineage>
        <taxon>Eukaryota</taxon>
        <taxon>Metamonada</taxon>
        <taxon>Parabasalia</taxon>
        <taxon>Trichomonadida</taxon>
        <taxon>Trichomonadidae</taxon>
        <taxon>Trichomonas</taxon>
    </lineage>
</organism>
<sequence>MGLTSITLPASLSTIRLHTFSFTTYLETLNVGEKCTKIDEYAFNSSGIKTLNLPSSINYIGNYAFANCRNLDIRVIPTNVFELSIGSFANCTSIYEINLSNVQVIKSFAFQHCLQLTKIIIPDNSNFLESNSFESCTSLCSVTIGSNCIVNISAFSSCSKIHSIIFKDNCTIKGFAFNSSQNISTIGLYDNVIFEESALNVLNAGRISVYYMGTNMNVSEVLSSYIYNVFVLEEYSKRVFLYRVPQKLPKSKMVSSYSDRECRYFFVEPLPPPRPPTPIEEDLIETLFLYLYPSVVSSK</sequence>
<dbReference type="InterPro" id="IPR053139">
    <property type="entry name" value="Surface_bspA-like"/>
</dbReference>
<dbReference type="AlphaFoldDB" id="A2F2A8"/>
<dbReference type="PANTHER" id="PTHR45661">
    <property type="entry name" value="SURFACE ANTIGEN"/>
    <property type="match status" value="1"/>
</dbReference>
<dbReference type="PANTHER" id="PTHR45661:SF3">
    <property type="entry name" value="IG-LIKE DOMAIN-CONTAINING PROTEIN"/>
    <property type="match status" value="1"/>
</dbReference>
<reference evidence="1" key="1">
    <citation type="submission" date="2006-10" db="EMBL/GenBank/DDBJ databases">
        <authorList>
            <person name="Amadeo P."/>
            <person name="Zhao Q."/>
            <person name="Wortman J."/>
            <person name="Fraser-Liggett C."/>
            <person name="Carlton J."/>
        </authorList>
    </citation>
    <scope>NUCLEOTIDE SEQUENCE</scope>
    <source>
        <strain evidence="1">G3</strain>
    </source>
</reference>
<dbReference type="Pfam" id="PF13306">
    <property type="entry name" value="LRR_5"/>
    <property type="match status" value="1"/>
</dbReference>
<dbReference type="SUPFAM" id="SSF52058">
    <property type="entry name" value="L domain-like"/>
    <property type="match status" value="1"/>
</dbReference>
<dbReference type="STRING" id="5722.A2F2A8"/>
<dbReference type="VEuPathDB" id="TrichDB:TVAG_382050"/>
<protein>
    <submittedName>
        <fullName evidence="1">Surface antigen BspA-like</fullName>
    </submittedName>
</protein>
<evidence type="ECO:0000313" key="2">
    <source>
        <dbReference type="Proteomes" id="UP000001542"/>
    </source>
</evidence>
<dbReference type="InterPro" id="IPR026906">
    <property type="entry name" value="LRR_5"/>
</dbReference>
<dbReference type="InParanoid" id="A2F2A8"/>
<keyword evidence="2" id="KW-1185">Reference proteome</keyword>
<dbReference type="VEuPathDB" id="TrichDB:TVAGG3_0496860"/>
<gene>
    <name evidence="1" type="ORF">TVAG_382050</name>
</gene>
<dbReference type="Proteomes" id="UP000001542">
    <property type="component" value="Unassembled WGS sequence"/>
</dbReference>